<keyword evidence="2" id="KW-1133">Transmembrane helix</keyword>
<feature type="region of interest" description="Disordered" evidence="1">
    <location>
        <begin position="67"/>
        <end position="96"/>
    </location>
</feature>
<proteinExistence type="predicted"/>
<dbReference type="EMBL" id="CP081869">
    <property type="protein sequence ID" value="QZN99664.1"/>
    <property type="molecule type" value="Genomic_DNA"/>
</dbReference>
<feature type="compositionally biased region" description="Low complexity" evidence="1">
    <location>
        <begin position="81"/>
        <end position="90"/>
    </location>
</feature>
<feature type="transmembrane region" description="Helical" evidence="2">
    <location>
        <begin position="7"/>
        <end position="25"/>
    </location>
</feature>
<evidence type="ECO:0000256" key="2">
    <source>
        <dbReference type="SAM" id="Phobius"/>
    </source>
</evidence>
<sequence>MRTIRGFLELIGVLVVLVAGYWIWYANWGPNPNDRIGTTVAEVLPPAFKNWGCGKLSARFAAEAPSVCSPAASPTSPPATPNAAPGEPASPGGGRL</sequence>
<gene>
    <name evidence="3" type="ORF">K6K41_23725</name>
</gene>
<accession>A0A9E6R8A3</accession>
<evidence type="ECO:0000313" key="3">
    <source>
        <dbReference type="EMBL" id="QZN99664.1"/>
    </source>
</evidence>
<dbReference type="AlphaFoldDB" id="A0A9E6R8A3"/>
<evidence type="ECO:0000256" key="1">
    <source>
        <dbReference type="SAM" id="MobiDB-lite"/>
    </source>
</evidence>
<organism evidence="3 4">
    <name type="scientific">Chenggangzhangella methanolivorans</name>
    <dbReference type="NCBI Taxonomy" id="1437009"/>
    <lineage>
        <taxon>Bacteria</taxon>
        <taxon>Pseudomonadati</taxon>
        <taxon>Pseudomonadota</taxon>
        <taxon>Alphaproteobacteria</taxon>
        <taxon>Hyphomicrobiales</taxon>
        <taxon>Methylopilaceae</taxon>
        <taxon>Chenggangzhangella</taxon>
    </lineage>
</organism>
<dbReference type="KEGG" id="cmet:K6K41_23725"/>
<keyword evidence="2" id="KW-0472">Membrane</keyword>
<keyword evidence="2" id="KW-0812">Transmembrane</keyword>
<name>A0A9E6R8A3_9HYPH</name>
<evidence type="ECO:0000313" key="4">
    <source>
        <dbReference type="Proteomes" id="UP000825701"/>
    </source>
</evidence>
<protein>
    <submittedName>
        <fullName evidence="3">Uncharacterized protein</fullName>
    </submittedName>
</protein>
<reference evidence="3" key="1">
    <citation type="submission" date="2021-08" db="EMBL/GenBank/DDBJ databases">
        <authorList>
            <person name="Zhang H."/>
            <person name="Xu M."/>
            <person name="Yu Z."/>
            <person name="Yang L."/>
            <person name="Cai Y."/>
        </authorList>
    </citation>
    <scope>NUCLEOTIDE SEQUENCE</scope>
    <source>
        <strain evidence="3">CHL1</strain>
    </source>
</reference>
<keyword evidence="4" id="KW-1185">Reference proteome</keyword>
<dbReference type="Proteomes" id="UP000825701">
    <property type="component" value="Chromosome"/>
</dbReference>
<dbReference type="RefSeq" id="WP_261402758.1">
    <property type="nucleotide sequence ID" value="NZ_CP081869.1"/>
</dbReference>